<organism evidence="9 10">
    <name type="scientific">Bifidobacterium minimum</name>
    <dbReference type="NCBI Taxonomy" id="1693"/>
    <lineage>
        <taxon>Bacteria</taxon>
        <taxon>Bacillati</taxon>
        <taxon>Actinomycetota</taxon>
        <taxon>Actinomycetes</taxon>
        <taxon>Bifidobacteriales</taxon>
        <taxon>Bifidobacteriaceae</taxon>
        <taxon>Bifidobacterium</taxon>
    </lineage>
</organism>
<feature type="transmembrane region" description="Helical" evidence="7">
    <location>
        <begin position="129"/>
        <end position="147"/>
    </location>
</feature>
<name>A0A087BTB6_9BIFI</name>
<dbReference type="EMBL" id="JGZD01000001">
    <property type="protein sequence ID" value="KFI74266.1"/>
    <property type="molecule type" value="Genomic_DNA"/>
</dbReference>
<keyword evidence="5 7" id="KW-1133">Transmembrane helix</keyword>
<dbReference type="STRING" id="1693.BMIN_1167"/>
<dbReference type="Pfam" id="PF02308">
    <property type="entry name" value="MgtC"/>
    <property type="match status" value="1"/>
</dbReference>
<dbReference type="AlphaFoldDB" id="A0A087BTB6"/>
<evidence type="ECO:0000313" key="9">
    <source>
        <dbReference type="EMBL" id="KFI74266.1"/>
    </source>
</evidence>
<accession>A0A087BTB6</accession>
<reference evidence="9 10" key="1">
    <citation type="submission" date="2014-03" db="EMBL/GenBank/DDBJ databases">
        <title>Genomics of Bifidobacteria.</title>
        <authorList>
            <person name="Ventura M."/>
            <person name="Milani C."/>
            <person name="Lugli G.A."/>
        </authorList>
    </citation>
    <scope>NUCLEOTIDE SEQUENCE [LARGE SCALE GENOMIC DNA]</scope>
    <source>
        <strain evidence="9 10">LMG 11592</strain>
    </source>
</reference>
<evidence type="ECO:0000256" key="6">
    <source>
        <dbReference type="ARBA" id="ARBA00023136"/>
    </source>
</evidence>
<comment type="caution">
    <text evidence="9">The sequence shown here is derived from an EMBL/GenBank/DDBJ whole genome shotgun (WGS) entry which is preliminary data.</text>
</comment>
<evidence type="ECO:0000256" key="7">
    <source>
        <dbReference type="SAM" id="Phobius"/>
    </source>
</evidence>
<evidence type="ECO:0000256" key="1">
    <source>
        <dbReference type="ARBA" id="ARBA00004651"/>
    </source>
</evidence>
<feature type="transmembrane region" description="Helical" evidence="7">
    <location>
        <begin position="75"/>
        <end position="93"/>
    </location>
</feature>
<evidence type="ECO:0000313" key="10">
    <source>
        <dbReference type="Proteomes" id="UP000029014"/>
    </source>
</evidence>
<dbReference type="InterPro" id="IPR003416">
    <property type="entry name" value="MgtC/SapB/SrpB/YhiD_fam"/>
</dbReference>
<dbReference type="PANTHER" id="PTHR33778">
    <property type="entry name" value="PROTEIN MGTC"/>
    <property type="match status" value="1"/>
</dbReference>
<keyword evidence="4 7" id="KW-0812">Transmembrane</keyword>
<evidence type="ECO:0000259" key="8">
    <source>
        <dbReference type="Pfam" id="PF02308"/>
    </source>
</evidence>
<dbReference type="Proteomes" id="UP000029014">
    <property type="component" value="Unassembled WGS sequence"/>
</dbReference>
<keyword evidence="6 7" id="KW-0472">Membrane</keyword>
<evidence type="ECO:0000256" key="4">
    <source>
        <dbReference type="ARBA" id="ARBA00022692"/>
    </source>
</evidence>
<gene>
    <name evidence="9" type="ORF">BMIN_1167</name>
</gene>
<keyword evidence="3" id="KW-1003">Cell membrane</keyword>
<dbReference type="PRINTS" id="PR01837">
    <property type="entry name" value="MGTCSAPBPROT"/>
</dbReference>
<feature type="domain" description="MgtC/SapB/SrpB/YhiD N-terminal" evidence="8">
    <location>
        <begin position="17"/>
        <end position="143"/>
    </location>
</feature>
<dbReference type="PANTHER" id="PTHR33778:SF1">
    <property type="entry name" value="MAGNESIUM TRANSPORTER YHID-RELATED"/>
    <property type="match status" value="1"/>
</dbReference>
<sequence length="231" mass="24441">MLMTAWMVTPAELVDITAALVLTGLVGFEREARRKDAGIRTHILVGLASCLFTLISIRGIPALMGSGVTWDASRIASQVVVGIGFLGAGVIFFNNDTVRGLTTASAIWMVAAVGVACGAGMIGAAALVVALYFLAVFAVAPLTSLILRRDQDHLLRLTYEDGKGALRQTLLLADSQGFDARIVSTRDIHRNDWDGAGVDVRVSGKGDLQAFITAVAETDGVRGIDLLDRDD</sequence>
<dbReference type="eggNOG" id="COG1285">
    <property type="taxonomic scope" value="Bacteria"/>
</dbReference>
<proteinExistence type="inferred from homology"/>
<dbReference type="InterPro" id="IPR049177">
    <property type="entry name" value="MgtC_SapB_SrpB_YhiD_N"/>
</dbReference>
<feature type="transmembrane region" description="Helical" evidence="7">
    <location>
        <begin position="40"/>
        <end position="63"/>
    </location>
</feature>
<evidence type="ECO:0000256" key="2">
    <source>
        <dbReference type="ARBA" id="ARBA00009298"/>
    </source>
</evidence>
<feature type="transmembrane region" description="Helical" evidence="7">
    <location>
        <begin position="6"/>
        <end position="28"/>
    </location>
</feature>
<feature type="transmembrane region" description="Helical" evidence="7">
    <location>
        <begin position="105"/>
        <end position="123"/>
    </location>
</feature>
<evidence type="ECO:0000256" key="3">
    <source>
        <dbReference type="ARBA" id="ARBA00022475"/>
    </source>
</evidence>
<comment type="subcellular location">
    <subcellularLocation>
        <location evidence="1">Cell membrane</location>
        <topology evidence="1">Multi-pass membrane protein</topology>
    </subcellularLocation>
</comment>
<evidence type="ECO:0000256" key="5">
    <source>
        <dbReference type="ARBA" id="ARBA00022989"/>
    </source>
</evidence>
<protein>
    <submittedName>
        <fullName evidence="9">MgtC/SapB transporter</fullName>
    </submittedName>
</protein>
<comment type="similarity">
    <text evidence="2">Belongs to the MgtC/SapB family.</text>
</comment>
<keyword evidence="10" id="KW-1185">Reference proteome</keyword>
<dbReference type="GO" id="GO:0005886">
    <property type="term" value="C:plasma membrane"/>
    <property type="evidence" value="ECO:0007669"/>
    <property type="project" value="UniProtKB-SubCell"/>
</dbReference>